<accession>A0ABP1FJY7</accession>
<reference evidence="1 2" key="1">
    <citation type="submission" date="2024-06" db="EMBL/GenBank/DDBJ databases">
        <authorList>
            <person name="Kraege A."/>
            <person name="Thomma B."/>
        </authorList>
    </citation>
    <scope>NUCLEOTIDE SEQUENCE [LARGE SCALE GENOMIC DNA]</scope>
</reference>
<comment type="caution">
    <text evidence="1">The sequence shown here is derived from an EMBL/GenBank/DDBJ whole genome shotgun (WGS) entry which is preliminary data.</text>
</comment>
<organism evidence="1 2">
    <name type="scientific">Coccomyxa viridis</name>
    <dbReference type="NCBI Taxonomy" id="1274662"/>
    <lineage>
        <taxon>Eukaryota</taxon>
        <taxon>Viridiplantae</taxon>
        <taxon>Chlorophyta</taxon>
        <taxon>core chlorophytes</taxon>
        <taxon>Trebouxiophyceae</taxon>
        <taxon>Trebouxiophyceae incertae sedis</taxon>
        <taxon>Coccomyxaceae</taxon>
        <taxon>Coccomyxa</taxon>
    </lineage>
</organism>
<protein>
    <submittedName>
        <fullName evidence="1">G2269 protein</fullName>
    </submittedName>
</protein>
<evidence type="ECO:0000313" key="2">
    <source>
        <dbReference type="Proteomes" id="UP001497392"/>
    </source>
</evidence>
<keyword evidence="2" id="KW-1185">Reference proteome</keyword>
<gene>
    <name evidence="1" type="primary">g2269</name>
    <name evidence="1" type="ORF">VP750_LOCUS1943</name>
</gene>
<evidence type="ECO:0000313" key="1">
    <source>
        <dbReference type="EMBL" id="CAL5220284.1"/>
    </source>
</evidence>
<name>A0ABP1FJY7_9CHLO</name>
<sequence>MLALYPGGSLTARRAVLELELDMAMKKTDVSFRQYGKHRHMLRLIDSAKDLYMADELLQLGYACLKAPCAHHAAAKAAFRAAHAHAEGASMHGHTGSGNALPSPFMPLTGVLRWVMQL</sequence>
<proteinExistence type="predicted"/>
<dbReference type="Proteomes" id="UP001497392">
    <property type="component" value="Unassembled WGS sequence"/>
</dbReference>
<dbReference type="EMBL" id="CAXHTA020000003">
    <property type="protein sequence ID" value="CAL5220284.1"/>
    <property type="molecule type" value="Genomic_DNA"/>
</dbReference>